<dbReference type="EMBL" id="GBXM01014957">
    <property type="protein sequence ID" value="JAH93620.1"/>
    <property type="molecule type" value="Transcribed_RNA"/>
</dbReference>
<name>A0A0E9WVK9_ANGAN</name>
<proteinExistence type="predicted"/>
<protein>
    <submittedName>
        <fullName evidence="1">Uncharacterized protein</fullName>
    </submittedName>
</protein>
<accession>A0A0E9WVK9</accession>
<reference evidence="1" key="2">
    <citation type="journal article" date="2015" name="Fish Shellfish Immunol.">
        <title>Early steps in the European eel (Anguilla anguilla)-Vibrio vulnificus interaction in the gills: Role of the RtxA13 toxin.</title>
        <authorList>
            <person name="Callol A."/>
            <person name="Pajuelo D."/>
            <person name="Ebbesson L."/>
            <person name="Teles M."/>
            <person name="MacKenzie S."/>
            <person name="Amaro C."/>
        </authorList>
    </citation>
    <scope>NUCLEOTIDE SEQUENCE</scope>
</reference>
<reference evidence="1" key="1">
    <citation type="submission" date="2014-11" db="EMBL/GenBank/DDBJ databases">
        <authorList>
            <person name="Amaro Gonzalez C."/>
        </authorList>
    </citation>
    <scope>NUCLEOTIDE SEQUENCE</scope>
</reference>
<dbReference type="AlphaFoldDB" id="A0A0E9WVK9"/>
<organism evidence="1">
    <name type="scientific">Anguilla anguilla</name>
    <name type="common">European freshwater eel</name>
    <name type="synonym">Muraena anguilla</name>
    <dbReference type="NCBI Taxonomy" id="7936"/>
    <lineage>
        <taxon>Eukaryota</taxon>
        <taxon>Metazoa</taxon>
        <taxon>Chordata</taxon>
        <taxon>Craniata</taxon>
        <taxon>Vertebrata</taxon>
        <taxon>Euteleostomi</taxon>
        <taxon>Actinopterygii</taxon>
        <taxon>Neopterygii</taxon>
        <taxon>Teleostei</taxon>
        <taxon>Anguilliformes</taxon>
        <taxon>Anguillidae</taxon>
        <taxon>Anguilla</taxon>
    </lineage>
</organism>
<evidence type="ECO:0000313" key="1">
    <source>
        <dbReference type="EMBL" id="JAH93620.1"/>
    </source>
</evidence>
<sequence>MHWLEMCKLQLKGLICSFVPTVSQYCLIFKNMDYEFILLYMWKSRTE</sequence>